<organism evidence="1 2">
    <name type="scientific">Olivibacter oleidegradans</name>
    <dbReference type="NCBI Taxonomy" id="760123"/>
    <lineage>
        <taxon>Bacteria</taxon>
        <taxon>Pseudomonadati</taxon>
        <taxon>Bacteroidota</taxon>
        <taxon>Sphingobacteriia</taxon>
        <taxon>Sphingobacteriales</taxon>
        <taxon>Sphingobacteriaceae</taxon>
        <taxon>Olivibacter</taxon>
    </lineage>
</organism>
<evidence type="ECO:0008006" key="3">
    <source>
        <dbReference type="Google" id="ProtNLM"/>
    </source>
</evidence>
<sequence>MKNIKILGVRRGRTFSPNHIGNDEAIFLLSVEALKKEGYDVHIYTEEEFLQDETIAADTYIVSMAREKAVVKKLQDLEEKGACVVNSAFGVEHCFRTNMTNLLLENKIPYPKSIIVSTDCRDERLFNEFPQPGVWIKRGDFHAIHKEDVTFVSSREEGLEILREYALRGIPDAVISKHLAGDLVKFYGVRGTDFFFWFYPYEHNHHKYAHYEQINSKLVYNPFDENKLKQIALDAAAVLNVHIFGGDAIIDPQGNIIVIDLNDWPSFAPCREQAASAIAQLLTNIFQKQLDGIIASEK</sequence>
<dbReference type="Proteomes" id="UP001589774">
    <property type="component" value="Unassembled WGS sequence"/>
</dbReference>
<dbReference type="SUPFAM" id="SSF56059">
    <property type="entry name" value="Glutathione synthetase ATP-binding domain-like"/>
    <property type="match status" value="1"/>
</dbReference>
<dbReference type="RefSeq" id="WP_013665957.1">
    <property type="nucleotide sequence ID" value="NZ_JBHLWO010000007.1"/>
</dbReference>
<dbReference type="Gene3D" id="3.30.470.20">
    <property type="entry name" value="ATP-grasp fold, B domain"/>
    <property type="match status" value="1"/>
</dbReference>
<dbReference type="EMBL" id="JBHLWO010000007">
    <property type="protein sequence ID" value="MFC0321839.1"/>
    <property type="molecule type" value="Genomic_DNA"/>
</dbReference>
<evidence type="ECO:0000313" key="2">
    <source>
        <dbReference type="Proteomes" id="UP001589774"/>
    </source>
</evidence>
<evidence type="ECO:0000313" key="1">
    <source>
        <dbReference type="EMBL" id="MFC0321839.1"/>
    </source>
</evidence>
<reference evidence="1 2" key="1">
    <citation type="submission" date="2024-09" db="EMBL/GenBank/DDBJ databases">
        <authorList>
            <person name="Sun Q."/>
            <person name="Mori K."/>
        </authorList>
    </citation>
    <scope>NUCLEOTIDE SEQUENCE [LARGE SCALE GENOMIC DNA]</scope>
    <source>
        <strain evidence="1 2">CCM 7765</strain>
    </source>
</reference>
<name>A0ABV6HT84_9SPHI</name>
<gene>
    <name evidence="1" type="ORF">ACFFI0_26230</name>
</gene>
<proteinExistence type="predicted"/>
<accession>A0ABV6HT84</accession>
<comment type="caution">
    <text evidence="1">The sequence shown here is derived from an EMBL/GenBank/DDBJ whole genome shotgun (WGS) entry which is preliminary data.</text>
</comment>
<protein>
    <recommendedName>
        <fullName evidence="3">Glutathione synthase/RimK-type ligase-like ATP-grasp enzyme</fullName>
    </recommendedName>
</protein>
<keyword evidence="2" id="KW-1185">Reference proteome</keyword>